<comment type="function">
    <text evidence="1">Reversibly catalyzes the transfer of the carbamoyl group from carbamoyl phosphate (CP) to the N(epsilon) atom of ornithine (ORN) to produce L-citrulline.</text>
</comment>
<feature type="binding site" evidence="7">
    <location>
        <begin position="67"/>
        <end position="70"/>
    </location>
    <ligand>
        <name>carbamoyl phosphate</name>
        <dbReference type="ChEBI" id="CHEBI:58228"/>
    </ligand>
</feature>
<dbReference type="NCBIfam" id="TIGR00658">
    <property type="entry name" value="orni_carb_tr"/>
    <property type="match status" value="1"/>
</dbReference>
<comment type="similarity">
    <text evidence="3 7">Belongs to the aspartate/ornithine carbamoyltransferase superfamily. OTCase family.</text>
</comment>
<reference evidence="10 11" key="1">
    <citation type="submission" date="2017-03" db="EMBL/GenBank/DDBJ databases">
        <authorList>
            <person name="Afonso C.L."/>
            <person name="Miller P.J."/>
            <person name="Scott M.A."/>
            <person name="Spackman E."/>
            <person name="Goraichik I."/>
            <person name="Dimitrov K.M."/>
            <person name="Suarez D.L."/>
            <person name="Swayne D.E."/>
        </authorList>
    </citation>
    <scope>NUCLEOTIDE SEQUENCE [LARGE SCALE GENOMIC DNA]</scope>
    <source>
        <strain evidence="10 11">CECT 7450</strain>
    </source>
</reference>
<feature type="binding site" evidence="7">
    <location>
        <begin position="277"/>
        <end position="278"/>
    </location>
    <ligand>
        <name>carbamoyl phosphate</name>
        <dbReference type="ChEBI" id="CHEBI:58228"/>
    </ligand>
</feature>
<dbReference type="GO" id="GO:0004585">
    <property type="term" value="F:ornithine carbamoyltransferase activity"/>
    <property type="evidence" value="ECO:0007669"/>
    <property type="project" value="UniProtKB-UniRule"/>
</dbReference>
<feature type="binding site" evidence="7">
    <location>
        <position position="305"/>
    </location>
    <ligand>
        <name>carbamoyl phosphate</name>
        <dbReference type="ChEBI" id="CHEBI:58228"/>
    </ligand>
</feature>
<dbReference type="SUPFAM" id="SSF53671">
    <property type="entry name" value="Aspartate/ornithine carbamoyltransferase"/>
    <property type="match status" value="1"/>
</dbReference>
<evidence type="ECO:0000313" key="10">
    <source>
        <dbReference type="EMBL" id="SLN28517.1"/>
    </source>
</evidence>
<dbReference type="NCBIfam" id="NF001986">
    <property type="entry name" value="PRK00779.1"/>
    <property type="match status" value="1"/>
</dbReference>
<evidence type="ECO:0000256" key="4">
    <source>
        <dbReference type="ARBA" id="ARBA00013007"/>
    </source>
</evidence>
<dbReference type="PROSITE" id="PS00097">
    <property type="entry name" value="CARBAMOYLTRANSFERASE"/>
    <property type="match status" value="1"/>
</dbReference>
<dbReference type="FunFam" id="3.40.50.1370:FF:000008">
    <property type="entry name" value="Ornithine carbamoyltransferase"/>
    <property type="match status" value="1"/>
</dbReference>
<keyword evidence="7" id="KW-0963">Cytoplasm</keyword>
<dbReference type="GO" id="GO:0042450">
    <property type="term" value="P:L-arginine biosynthetic process via ornithine"/>
    <property type="evidence" value="ECO:0007669"/>
    <property type="project" value="UniProtKB-UniRule"/>
</dbReference>
<evidence type="ECO:0000256" key="7">
    <source>
        <dbReference type="HAMAP-Rule" id="MF_01109"/>
    </source>
</evidence>
<evidence type="ECO:0000259" key="9">
    <source>
        <dbReference type="Pfam" id="PF02729"/>
    </source>
</evidence>
<dbReference type="Pfam" id="PF02729">
    <property type="entry name" value="OTCace_N"/>
    <property type="match status" value="1"/>
</dbReference>
<name>A0A1X6YRF8_9RHOB</name>
<accession>A0A1X6YRF8</accession>
<comment type="pathway">
    <text evidence="2">Amino-acid biosynthesis; L-arginine biosynthesis; L-arginine from L-ornithine and carbamoyl phosphate: step 1/3.</text>
</comment>
<evidence type="ECO:0000256" key="5">
    <source>
        <dbReference type="ARBA" id="ARBA00022679"/>
    </source>
</evidence>
<dbReference type="Gene3D" id="3.40.50.1370">
    <property type="entry name" value="Aspartate/ornithine carbamoyltransferase"/>
    <property type="match status" value="2"/>
</dbReference>
<dbReference type="InterPro" id="IPR006130">
    <property type="entry name" value="Asp/Orn_carbamoylTrfase"/>
</dbReference>
<dbReference type="InterPro" id="IPR036901">
    <property type="entry name" value="Asp/Orn_carbamoylTrfase_sf"/>
</dbReference>
<evidence type="ECO:0000313" key="11">
    <source>
        <dbReference type="Proteomes" id="UP000193061"/>
    </source>
</evidence>
<feature type="binding site" evidence="7">
    <location>
        <begin position="145"/>
        <end position="148"/>
    </location>
    <ligand>
        <name>carbamoyl phosphate</name>
        <dbReference type="ChEBI" id="CHEBI:58228"/>
    </ligand>
</feature>
<dbReference type="PRINTS" id="PR00102">
    <property type="entry name" value="OTCASE"/>
</dbReference>
<evidence type="ECO:0000256" key="1">
    <source>
        <dbReference type="ARBA" id="ARBA00003822"/>
    </source>
</evidence>
<sequence length="319" mass="35461">MPLPRQPKVSDMNHFLDIYKTDPSDLRGIIDNAKAMKGARAGRTRGAQDDEQPLAGHMVALIFEKPSTRTRVSFDVGVRQMGGQTMLLSGTEMQLGHGETIADTARVLSRYVDLIMIRTFDESVLIEMSEYADVPVINGLTDRTHPCQIIADVLTYEEHRGPIKGKKVVWSGDGNNVCASFLHAAGQFGFDLTFTGPAQLDPEDEFIGLARNAGSNIRIERDPFKAVEGADLVVTDTWVSMHDSQSTKERRHNLLRSYQVNEELMSHAKPDALFMHCLPAHREEEATSAVMDGPNSVVFDEAENRLHAQKAIMRWCLGV</sequence>
<dbReference type="Pfam" id="PF00185">
    <property type="entry name" value="OTCace"/>
    <property type="match status" value="1"/>
</dbReference>
<feature type="binding site" evidence="7">
    <location>
        <begin position="240"/>
        <end position="241"/>
    </location>
    <ligand>
        <name>L-ornithine</name>
        <dbReference type="ChEBI" id="CHEBI:46911"/>
    </ligand>
</feature>
<comment type="subcellular location">
    <subcellularLocation>
        <location evidence="7">Cytoplasm</location>
    </subcellularLocation>
</comment>
<dbReference type="AlphaFoldDB" id="A0A1X6YRF8"/>
<dbReference type="EMBL" id="FWFX01000003">
    <property type="protein sequence ID" value="SLN28517.1"/>
    <property type="molecule type" value="Genomic_DNA"/>
</dbReference>
<evidence type="ECO:0000256" key="3">
    <source>
        <dbReference type="ARBA" id="ARBA00007805"/>
    </source>
</evidence>
<dbReference type="InterPro" id="IPR024904">
    <property type="entry name" value="OTCase_ArgI"/>
</dbReference>
<gene>
    <name evidence="10" type="primary">argF</name>
    <name evidence="10" type="ORF">ROA7450_01179</name>
</gene>
<dbReference type="GO" id="GO:0016597">
    <property type="term" value="F:amino acid binding"/>
    <property type="evidence" value="ECO:0007669"/>
    <property type="project" value="InterPro"/>
</dbReference>
<dbReference type="EC" id="2.1.3.3" evidence="4 7"/>
<feature type="domain" description="Aspartate/ornithine carbamoyltransferase carbamoyl-P binding" evidence="9">
    <location>
        <begin position="14"/>
        <end position="158"/>
    </location>
</feature>
<feature type="domain" description="Aspartate/ornithine carbamoyltransferase Asp/Orn-binding" evidence="8">
    <location>
        <begin position="164"/>
        <end position="315"/>
    </location>
</feature>
<dbReference type="PANTHER" id="PTHR45753:SF3">
    <property type="entry name" value="ORNITHINE TRANSCARBAMYLASE, MITOCHONDRIAL"/>
    <property type="match status" value="1"/>
</dbReference>
<dbReference type="Proteomes" id="UP000193061">
    <property type="component" value="Unassembled WGS sequence"/>
</dbReference>
<evidence type="ECO:0000256" key="6">
    <source>
        <dbReference type="ARBA" id="ARBA00048772"/>
    </source>
</evidence>
<keyword evidence="11" id="KW-1185">Reference proteome</keyword>
<proteinExistence type="inferred from homology"/>
<dbReference type="PRINTS" id="PR00100">
    <property type="entry name" value="AOTCASE"/>
</dbReference>
<dbReference type="PANTHER" id="PTHR45753">
    <property type="entry name" value="ORNITHINE CARBAMOYLTRANSFERASE, MITOCHONDRIAL"/>
    <property type="match status" value="1"/>
</dbReference>
<feature type="binding site" evidence="7">
    <location>
        <position position="118"/>
    </location>
    <ligand>
        <name>carbamoyl phosphate</name>
        <dbReference type="ChEBI" id="CHEBI:58228"/>
    </ligand>
</feature>
<feature type="binding site" evidence="7">
    <location>
        <position position="94"/>
    </location>
    <ligand>
        <name>carbamoyl phosphate</name>
        <dbReference type="ChEBI" id="CHEBI:58228"/>
    </ligand>
</feature>
<dbReference type="InterPro" id="IPR006131">
    <property type="entry name" value="Asp_carbamoyltransf_Asp/Orn-bd"/>
</dbReference>
<dbReference type="InterPro" id="IPR006132">
    <property type="entry name" value="Asp/Orn_carbamoyltranf_P-bd"/>
</dbReference>
<feature type="binding site" evidence="7">
    <location>
        <position position="236"/>
    </location>
    <ligand>
        <name>L-ornithine</name>
        <dbReference type="ChEBI" id="CHEBI:46911"/>
    </ligand>
</feature>
<dbReference type="InterPro" id="IPR002292">
    <property type="entry name" value="Orn/put_carbamltrans"/>
</dbReference>
<dbReference type="GO" id="GO:0005737">
    <property type="term" value="C:cytoplasm"/>
    <property type="evidence" value="ECO:0007669"/>
    <property type="project" value="UniProtKB-SubCell"/>
</dbReference>
<protein>
    <recommendedName>
        <fullName evidence="4 7">Ornithine carbamoyltransferase</fullName>
        <shortName evidence="7">OTCase</shortName>
        <ecNumber evidence="4 7">2.1.3.3</ecNumber>
    </recommendedName>
</protein>
<dbReference type="HAMAP" id="MF_01109">
    <property type="entry name" value="OTCase"/>
    <property type="match status" value="1"/>
</dbReference>
<organism evidence="10 11">
    <name type="scientific">Roseovarius albus</name>
    <dbReference type="NCBI Taxonomy" id="1247867"/>
    <lineage>
        <taxon>Bacteria</taxon>
        <taxon>Pseudomonadati</taxon>
        <taxon>Pseudomonadota</taxon>
        <taxon>Alphaproteobacteria</taxon>
        <taxon>Rhodobacterales</taxon>
        <taxon>Roseobacteraceae</taxon>
        <taxon>Roseovarius</taxon>
    </lineage>
</organism>
<keyword evidence="5 7" id="KW-0808">Transferase</keyword>
<feature type="binding site" evidence="7">
    <location>
        <position position="176"/>
    </location>
    <ligand>
        <name>L-ornithine</name>
        <dbReference type="ChEBI" id="CHEBI:46911"/>
    </ligand>
</feature>
<evidence type="ECO:0000256" key="2">
    <source>
        <dbReference type="ARBA" id="ARBA00004975"/>
    </source>
</evidence>
<evidence type="ECO:0000259" key="8">
    <source>
        <dbReference type="Pfam" id="PF00185"/>
    </source>
</evidence>
<dbReference type="GO" id="GO:0019240">
    <property type="term" value="P:citrulline biosynthetic process"/>
    <property type="evidence" value="ECO:0007669"/>
    <property type="project" value="TreeGrafter"/>
</dbReference>
<comment type="catalytic activity">
    <reaction evidence="6 7">
        <text>carbamoyl phosphate + L-ornithine = L-citrulline + phosphate + H(+)</text>
        <dbReference type="Rhea" id="RHEA:19513"/>
        <dbReference type="ChEBI" id="CHEBI:15378"/>
        <dbReference type="ChEBI" id="CHEBI:43474"/>
        <dbReference type="ChEBI" id="CHEBI:46911"/>
        <dbReference type="ChEBI" id="CHEBI:57743"/>
        <dbReference type="ChEBI" id="CHEBI:58228"/>
        <dbReference type="EC" id="2.1.3.3"/>
    </reaction>
</comment>